<evidence type="ECO:0000313" key="2">
    <source>
        <dbReference type="Proteomes" id="UP000314294"/>
    </source>
</evidence>
<organism evidence="1 2">
    <name type="scientific">Liparis tanakae</name>
    <name type="common">Tanaka's snailfish</name>
    <dbReference type="NCBI Taxonomy" id="230148"/>
    <lineage>
        <taxon>Eukaryota</taxon>
        <taxon>Metazoa</taxon>
        <taxon>Chordata</taxon>
        <taxon>Craniata</taxon>
        <taxon>Vertebrata</taxon>
        <taxon>Euteleostomi</taxon>
        <taxon>Actinopterygii</taxon>
        <taxon>Neopterygii</taxon>
        <taxon>Teleostei</taxon>
        <taxon>Neoteleostei</taxon>
        <taxon>Acanthomorphata</taxon>
        <taxon>Eupercaria</taxon>
        <taxon>Perciformes</taxon>
        <taxon>Cottioidei</taxon>
        <taxon>Cottales</taxon>
        <taxon>Liparidae</taxon>
        <taxon>Liparis</taxon>
    </lineage>
</organism>
<evidence type="ECO:0000313" key="1">
    <source>
        <dbReference type="EMBL" id="TNN29612.1"/>
    </source>
</evidence>
<accession>A0A4Z2EML4</accession>
<name>A0A4Z2EML4_9TELE</name>
<comment type="caution">
    <text evidence="1">The sequence shown here is derived from an EMBL/GenBank/DDBJ whole genome shotgun (WGS) entry which is preliminary data.</text>
</comment>
<dbReference type="Proteomes" id="UP000314294">
    <property type="component" value="Unassembled WGS sequence"/>
</dbReference>
<dbReference type="AlphaFoldDB" id="A0A4Z2EML4"/>
<dbReference type="EMBL" id="SRLO01005434">
    <property type="protein sequence ID" value="TNN29612.1"/>
    <property type="molecule type" value="Genomic_DNA"/>
</dbReference>
<gene>
    <name evidence="1" type="ORF">EYF80_060237</name>
</gene>
<protein>
    <submittedName>
        <fullName evidence="1">Uncharacterized protein</fullName>
    </submittedName>
</protein>
<reference evidence="1 2" key="1">
    <citation type="submission" date="2019-03" db="EMBL/GenBank/DDBJ databases">
        <title>First draft genome of Liparis tanakae, snailfish: a comprehensive survey of snailfish specific genes.</title>
        <authorList>
            <person name="Kim W."/>
            <person name="Song I."/>
            <person name="Jeong J.-H."/>
            <person name="Kim D."/>
            <person name="Kim S."/>
            <person name="Ryu S."/>
            <person name="Song J.Y."/>
            <person name="Lee S.K."/>
        </authorList>
    </citation>
    <scope>NUCLEOTIDE SEQUENCE [LARGE SCALE GENOMIC DNA]</scope>
    <source>
        <tissue evidence="1">Muscle</tissue>
    </source>
</reference>
<proteinExistence type="predicted"/>
<sequence length="83" mass="9061">MNAGSSQVLRCDFLSCGGLDERRSCQEYGTYLVHHHCLFCHGLAVSEVGFIHEVVVGLERLLQHREGARQSSPLPGCRAHAAG</sequence>
<keyword evidence="2" id="KW-1185">Reference proteome</keyword>